<evidence type="ECO:0000256" key="2">
    <source>
        <dbReference type="SAM" id="SignalP"/>
    </source>
</evidence>
<dbReference type="EMBL" id="BNDZ01000005">
    <property type="protein sequence ID" value="GHI45554.1"/>
    <property type="molecule type" value="Genomic_DNA"/>
</dbReference>
<accession>A0AA37BYS7</accession>
<name>A0AA37BYS7_9ACTN</name>
<evidence type="ECO:0000313" key="4">
    <source>
        <dbReference type="EMBL" id="GHI45554.1"/>
    </source>
</evidence>
<reference evidence="4" key="1">
    <citation type="submission" date="2022-09" db="EMBL/GenBank/DDBJ databases">
        <title>Whole genome shotgun sequence of Streptomyces albidoflavus NBRC 12854.</title>
        <authorList>
            <person name="Komaki H."/>
            <person name="Tamura T."/>
        </authorList>
    </citation>
    <scope>NUCLEOTIDE SEQUENCE</scope>
    <source>
        <strain evidence="4">NBRC 12854</strain>
    </source>
</reference>
<dbReference type="Proteomes" id="UP001051844">
    <property type="component" value="Unassembled WGS sequence"/>
</dbReference>
<proteinExistence type="predicted"/>
<sequence length="173" mass="18005">MSAGRLLSVLLLLLTRGRLTARALAGELSVSVRTAYRDPARLQAAGFPVYGEPGRGGGHQPVDGYRTRLTGIGEDEGRAPLLAELPGPAADLALADEVVAARLKLLAALPEAARAQAFRTAPPSTWTRPAGTARRTRRRTCRSWPTPCSPGTPLTCATAAGASYGTYGAACVP</sequence>
<feature type="signal peptide" evidence="2">
    <location>
        <begin position="1"/>
        <end position="25"/>
    </location>
</feature>
<feature type="region of interest" description="Disordered" evidence="1">
    <location>
        <begin position="120"/>
        <end position="145"/>
    </location>
</feature>
<dbReference type="InterPro" id="IPR036388">
    <property type="entry name" value="WH-like_DNA-bd_sf"/>
</dbReference>
<feature type="chain" id="PRO_5041383719" description="Helix-turn-helix type 11 domain-containing protein" evidence="2">
    <location>
        <begin position="26"/>
        <end position="173"/>
    </location>
</feature>
<dbReference type="PANTHER" id="PTHR34580">
    <property type="match status" value="1"/>
</dbReference>
<dbReference type="SUPFAM" id="SSF46785">
    <property type="entry name" value="Winged helix' DNA-binding domain"/>
    <property type="match status" value="1"/>
</dbReference>
<dbReference type="InterPro" id="IPR013196">
    <property type="entry name" value="HTH_11"/>
</dbReference>
<gene>
    <name evidence="4" type="ORF">ScoT_17280</name>
</gene>
<evidence type="ECO:0000259" key="3">
    <source>
        <dbReference type="Pfam" id="PF08279"/>
    </source>
</evidence>
<dbReference type="InterPro" id="IPR036390">
    <property type="entry name" value="WH_DNA-bd_sf"/>
</dbReference>
<dbReference type="Gene3D" id="1.10.10.10">
    <property type="entry name" value="Winged helix-like DNA-binding domain superfamily/Winged helix DNA-binding domain"/>
    <property type="match status" value="1"/>
</dbReference>
<protein>
    <recommendedName>
        <fullName evidence="3">Helix-turn-helix type 11 domain-containing protein</fullName>
    </recommendedName>
</protein>
<dbReference type="InterPro" id="IPR051534">
    <property type="entry name" value="CBASS_pafABC_assoc_protein"/>
</dbReference>
<dbReference type="Pfam" id="PF08279">
    <property type="entry name" value="HTH_11"/>
    <property type="match status" value="1"/>
</dbReference>
<feature type="compositionally biased region" description="Low complexity" evidence="1">
    <location>
        <begin position="120"/>
        <end position="133"/>
    </location>
</feature>
<organism evidence="4 5">
    <name type="scientific">Streptomyces albidoflavus</name>
    <dbReference type="NCBI Taxonomy" id="1886"/>
    <lineage>
        <taxon>Bacteria</taxon>
        <taxon>Bacillati</taxon>
        <taxon>Actinomycetota</taxon>
        <taxon>Actinomycetes</taxon>
        <taxon>Kitasatosporales</taxon>
        <taxon>Streptomycetaceae</taxon>
        <taxon>Streptomyces</taxon>
        <taxon>Streptomyces albidoflavus group</taxon>
    </lineage>
</organism>
<evidence type="ECO:0000313" key="5">
    <source>
        <dbReference type="Proteomes" id="UP001051844"/>
    </source>
</evidence>
<dbReference type="PANTHER" id="PTHR34580:SF1">
    <property type="entry name" value="PROTEIN PAFC"/>
    <property type="match status" value="1"/>
</dbReference>
<feature type="domain" description="Helix-turn-helix type 11" evidence="3">
    <location>
        <begin position="5"/>
        <end position="56"/>
    </location>
</feature>
<evidence type="ECO:0000256" key="1">
    <source>
        <dbReference type="SAM" id="MobiDB-lite"/>
    </source>
</evidence>
<dbReference type="AlphaFoldDB" id="A0AA37BYS7"/>
<dbReference type="RefSeq" id="WP_226660234.1">
    <property type="nucleotide sequence ID" value="NZ_BNDZ01000005.1"/>
</dbReference>
<keyword evidence="2" id="KW-0732">Signal</keyword>
<comment type="caution">
    <text evidence="4">The sequence shown here is derived from an EMBL/GenBank/DDBJ whole genome shotgun (WGS) entry which is preliminary data.</text>
</comment>